<name>A0ABU0G1H0_9BACI</name>
<evidence type="ECO:0000313" key="1">
    <source>
        <dbReference type="EMBL" id="MDQ0415661.1"/>
    </source>
</evidence>
<dbReference type="EMBL" id="JAUSUN010000043">
    <property type="protein sequence ID" value="MDQ0415661.1"/>
    <property type="molecule type" value="Genomic_DNA"/>
</dbReference>
<organism evidence="1 2">
    <name type="scientific">Mesobacillus stamsii</name>
    <dbReference type="NCBI Taxonomy" id="225347"/>
    <lineage>
        <taxon>Bacteria</taxon>
        <taxon>Bacillati</taxon>
        <taxon>Bacillota</taxon>
        <taxon>Bacilli</taxon>
        <taxon>Bacillales</taxon>
        <taxon>Bacillaceae</taxon>
        <taxon>Mesobacillus</taxon>
    </lineage>
</organism>
<reference evidence="1 2" key="1">
    <citation type="submission" date="2023-07" db="EMBL/GenBank/DDBJ databases">
        <title>Genomic Encyclopedia of Type Strains, Phase IV (KMG-IV): sequencing the most valuable type-strain genomes for metagenomic binning, comparative biology and taxonomic classification.</title>
        <authorList>
            <person name="Goeker M."/>
        </authorList>
    </citation>
    <scope>NUCLEOTIDE SEQUENCE [LARGE SCALE GENOMIC DNA]</scope>
    <source>
        <strain evidence="1 2">DSM 19598</strain>
    </source>
</reference>
<sequence>MKLNKLDELFLTNWISLNFKEWNESDIREDFIAPLLRIFGYSKGTVNDIIREKSLRLSKPFHRIGRKNVSIDYIPSVRLKSFWIIEAKPGKSIGEGTQGQVPCPTIFLQLAWCGGYMHGGMEAWGVGVGWCENE</sequence>
<proteinExistence type="predicted"/>
<evidence type="ECO:0000313" key="2">
    <source>
        <dbReference type="Proteomes" id="UP001242313"/>
    </source>
</evidence>
<comment type="caution">
    <text evidence="1">The sequence shown here is derived from an EMBL/GenBank/DDBJ whole genome shotgun (WGS) entry which is preliminary data.</text>
</comment>
<keyword evidence="2" id="KW-1185">Reference proteome</keyword>
<accession>A0ABU0G1H0</accession>
<gene>
    <name evidence="1" type="ORF">J2S25_003888</name>
</gene>
<evidence type="ECO:0008006" key="3">
    <source>
        <dbReference type="Google" id="ProtNLM"/>
    </source>
</evidence>
<protein>
    <recommendedName>
        <fullName evidence="3">Type I restriction enzyme R protein N-terminal domain-containing protein</fullName>
    </recommendedName>
</protein>
<dbReference type="Proteomes" id="UP001242313">
    <property type="component" value="Unassembled WGS sequence"/>
</dbReference>